<dbReference type="InterPro" id="IPR015163">
    <property type="entry name" value="Cdc6_C"/>
</dbReference>
<dbReference type="SMART" id="SM00382">
    <property type="entry name" value="AAA"/>
    <property type="match status" value="1"/>
</dbReference>
<evidence type="ECO:0000256" key="3">
    <source>
        <dbReference type="SAM" id="MobiDB-lite"/>
    </source>
</evidence>
<dbReference type="SMART" id="SM01074">
    <property type="entry name" value="Cdc6_C"/>
    <property type="match status" value="1"/>
</dbReference>
<gene>
    <name evidence="6" type="primary">CDC6_2</name>
    <name evidence="6" type="ORF">BGZ96_008356</name>
</gene>
<dbReference type="InterPro" id="IPR003593">
    <property type="entry name" value="AAA+_ATPase"/>
</dbReference>
<feature type="region of interest" description="Disordered" evidence="3">
    <location>
        <begin position="60"/>
        <end position="94"/>
    </location>
</feature>
<dbReference type="SUPFAM" id="SSF46785">
    <property type="entry name" value="Winged helix' DNA-binding domain"/>
    <property type="match status" value="1"/>
</dbReference>
<reference evidence="6 7" key="1">
    <citation type="journal article" date="2020" name="Fungal Divers.">
        <title>Resolving the Mortierellaceae phylogeny through synthesis of multi-gene phylogenetics and phylogenomics.</title>
        <authorList>
            <person name="Vandepol N."/>
            <person name="Liber J."/>
            <person name="Desiro A."/>
            <person name="Na H."/>
            <person name="Kennedy M."/>
            <person name="Barry K."/>
            <person name="Grigoriev I.V."/>
            <person name="Miller A.N."/>
            <person name="O'Donnell K."/>
            <person name="Stajich J.E."/>
            <person name="Bonito G."/>
        </authorList>
    </citation>
    <scope>NUCLEOTIDE SEQUENCE [LARGE SCALE GENOMIC DNA]</scope>
    <source>
        <strain evidence="6 7">AD045</strain>
    </source>
</reference>
<feature type="compositionally biased region" description="Polar residues" evidence="3">
    <location>
        <begin position="302"/>
        <end position="349"/>
    </location>
</feature>
<dbReference type="InterPro" id="IPR050311">
    <property type="entry name" value="ORC1/CDC6"/>
</dbReference>
<evidence type="ECO:0000256" key="2">
    <source>
        <dbReference type="ARBA" id="ARBA00022705"/>
    </source>
</evidence>
<feature type="domain" description="Cdc6 C-terminal" evidence="5">
    <location>
        <begin position="733"/>
        <end position="814"/>
    </location>
</feature>
<evidence type="ECO:0000259" key="5">
    <source>
        <dbReference type="SMART" id="SM01074"/>
    </source>
</evidence>
<dbReference type="Gene3D" id="1.10.10.10">
    <property type="entry name" value="Winged helix-like DNA-binding domain superfamily/Winged helix DNA-binding domain"/>
    <property type="match status" value="1"/>
</dbReference>
<comment type="caution">
    <text evidence="6">The sequence shown here is derived from an EMBL/GenBank/DDBJ whole genome shotgun (WGS) entry which is preliminary data.</text>
</comment>
<name>A0ABQ7JZ62_9FUNG</name>
<dbReference type="InterPro" id="IPR036390">
    <property type="entry name" value="WH_DNA-bd_sf"/>
</dbReference>
<evidence type="ECO:0000256" key="1">
    <source>
        <dbReference type="ARBA" id="ARBA00006184"/>
    </source>
</evidence>
<dbReference type="Gene3D" id="3.40.50.300">
    <property type="entry name" value="P-loop containing nucleotide triphosphate hydrolases"/>
    <property type="match status" value="1"/>
</dbReference>
<dbReference type="PANTHER" id="PTHR10763:SF26">
    <property type="entry name" value="CELL DIVISION CONTROL PROTEIN 6 HOMOLOG"/>
    <property type="match status" value="1"/>
</dbReference>
<organism evidence="6 7">
    <name type="scientific">Linnemannia gamsii</name>
    <dbReference type="NCBI Taxonomy" id="64522"/>
    <lineage>
        <taxon>Eukaryota</taxon>
        <taxon>Fungi</taxon>
        <taxon>Fungi incertae sedis</taxon>
        <taxon>Mucoromycota</taxon>
        <taxon>Mortierellomycotina</taxon>
        <taxon>Mortierellomycetes</taxon>
        <taxon>Mortierellales</taxon>
        <taxon>Mortierellaceae</taxon>
        <taxon>Linnemannia</taxon>
    </lineage>
</organism>
<dbReference type="InterPro" id="IPR054425">
    <property type="entry name" value="Cdc6_ORC1-like_ATPase_lid"/>
</dbReference>
<dbReference type="Proteomes" id="UP001194696">
    <property type="component" value="Unassembled WGS sequence"/>
</dbReference>
<feature type="domain" description="AAA+ ATPase" evidence="4">
    <location>
        <begin position="393"/>
        <end position="540"/>
    </location>
</feature>
<dbReference type="InterPro" id="IPR049945">
    <property type="entry name" value="AAA_22"/>
</dbReference>
<feature type="compositionally biased region" description="Low complexity" evidence="3">
    <location>
        <begin position="83"/>
        <end position="94"/>
    </location>
</feature>
<dbReference type="Pfam" id="PF13401">
    <property type="entry name" value="AAA_22"/>
    <property type="match status" value="1"/>
</dbReference>
<dbReference type="EMBL" id="JAAAIM010000462">
    <property type="protein sequence ID" value="KAG0287750.1"/>
    <property type="molecule type" value="Genomic_DNA"/>
</dbReference>
<dbReference type="CDD" id="cd00009">
    <property type="entry name" value="AAA"/>
    <property type="match status" value="1"/>
</dbReference>
<dbReference type="Gene3D" id="1.10.8.60">
    <property type="match status" value="1"/>
</dbReference>
<evidence type="ECO:0000259" key="4">
    <source>
        <dbReference type="SMART" id="SM00382"/>
    </source>
</evidence>
<accession>A0ABQ7JZ62</accession>
<protein>
    <submittedName>
        <fullName evidence="6">AAA ATPase</fullName>
    </submittedName>
</protein>
<evidence type="ECO:0000313" key="6">
    <source>
        <dbReference type="EMBL" id="KAG0287750.1"/>
    </source>
</evidence>
<comment type="similarity">
    <text evidence="1">Belongs to the CDC6/cdc18 family.</text>
</comment>
<keyword evidence="7" id="KW-1185">Reference proteome</keyword>
<feature type="compositionally biased region" description="Polar residues" evidence="3">
    <location>
        <begin position="234"/>
        <end position="243"/>
    </location>
</feature>
<dbReference type="Pfam" id="PF09079">
    <property type="entry name" value="WHD_Cdc6"/>
    <property type="match status" value="1"/>
</dbReference>
<dbReference type="PANTHER" id="PTHR10763">
    <property type="entry name" value="CELL DIVISION CONTROL PROTEIN 6-RELATED"/>
    <property type="match status" value="1"/>
</dbReference>
<feature type="compositionally biased region" description="Polar residues" evidence="3">
    <location>
        <begin position="117"/>
        <end position="129"/>
    </location>
</feature>
<evidence type="ECO:0000313" key="7">
    <source>
        <dbReference type="Proteomes" id="UP001194696"/>
    </source>
</evidence>
<feature type="compositionally biased region" description="Low complexity" evidence="3">
    <location>
        <begin position="150"/>
        <end position="181"/>
    </location>
</feature>
<dbReference type="InterPro" id="IPR027417">
    <property type="entry name" value="P-loop_NTPase"/>
</dbReference>
<keyword evidence="2" id="KW-0235">DNA replication</keyword>
<feature type="region of interest" description="Disordered" evidence="3">
    <location>
        <begin position="117"/>
        <end position="349"/>
    </location>
</feature>
<feature type="compositionally biased region" description="Basic and acidic residues" evidence="3">
    <location>
        <begin position="64"/>
        <end position="81"/>
    </location>
</feature>
<sequence>MSSAFLRKRTFIFAEDEEEDVRAFPPSPSKRRSTLVMPSQLLQSGFDLKPVAAPNFHFFAPTAADHDQGNDQREAADRDNTPADDSQALSSATLSLSSSDESALSIASAVTAAQVGATLTSSSSATNERTPPLRMKIGPKDEPITPPSTPTRSSATITTTKRTSSRPALSTRVSSSSRLSVYCDNEDAENNNSNNSSAAAVGPTGTPRRTRRTGLLTPLEASPSSPSSALNASRGNNNQSTGLTPALNKMMKPTKDVVDANTKATKGKKAGKGAQDENANDENAIPSKAQQGYSTPKRLQRTKSLQTATERNHATVSPHQGKPNSTASSRATSPNLSAGSGPNMTSPKSTTLGYYQDAKALFRRTTEPHRLVGRVAERETITTFCQNHILTAKAGSLYISGQPGTGKTALLKEVMRDMEAEMEGADHEIKTIMINCMTIKDPRLVYAKMLEEMGYAAESKDKEIVIKTLETLVLDDKKKAIMFVAILDEVDQLLTKDQEVLYKLFQWSTTEGSKLTLVGIANALDMTDRFLPRLKARNCEPQLLNFNPYQVAEIRDIIMDRLFSVEDDTGKSPSSNKADEKGKPRVAPLMQRPAIELCARKVAAATGDLRKALDICRQTIEMVEVETKKKERMERAQQARPSALAPLSEIRIADMENRAAGGADRASLVRRSTTGSMAELAGAMIAQDGSGLITLQDAPKVTVAHVQRALASAFGSPMVQKMKGLNVHQQIILTVLVMKIQVGKTVDCDVGKVFDHFTTTCRSSNKIGALSRGEYQDLINMLEANGLITLGKAKEDRLRKIGLVPRESEVLDAIKGQDILDTIVAKAGLKPTTTSEL</sequence>
<dbReference type="InterPro" id="IPR036388">
    <property type="entry name" value="WH-like_DNA-bd_sf"/>
</dbReference>
<dbReference type="Pfam" id="PF22606">
    <property type="entry name" value="Cdc6-ORC-like_ATPase_lid"/>
    <property type="match status" value="1"/>
</dbReference>
<proteinExistence type="inferred from homology"/>
<feature type="compositionally biased region" description="Low complexity" evidence="3">
    <location>
        <begin position="190"/>
        <end position="233"/>
    </location>
</feature>
<dbReference type="SUPFAM" id="SSF52540">
    <property type="entry name" value="P-loop containing nucleoside triphosphate hydrolases"/>
    <property type="match status" value="1"/>
</dbReference>